<keyword evidence="12 16" id="KW-0460">Magnesium</keyword>
<keyword evidence="11 16" id="KW-0269">Exonuclease</keyword>
<dbReference type="EMBL" id="JAUQTG010000006">
    <property type="protein sequence ID" value="MDO7857137.1"/>
    <property type="molecule type" value="Genomic_DNA"/>
</dbReference>
<evidence type="ECO:0000256" key="5">
    <source>
        <dbReference type="ARBA" id="ARBA00022679"/>
    </source>
</evidence>
<evidence type="ECO:0000259" key="17">
    <source>
        <dbReference type="SMART" id="SM00479"/>
    </source>
</evidence>
<sequence length="271" mass="30538">MSTVITRQIVLDTETTGMNKLGVHYEGHNIIEIGAVEVINRRLTGRNFHVYIKPDRLVDPEAFEVHGISDEFLQDKPVFADIADEFIEFIRGAELVIHNAPFDIGFMDHEFRKLNKGIPPTADFCTITDSLVLARRLFPGKRNNLDALCDRYLIDNTKRTLHGALLDAEILSDVYLAMTGGQTSLSFSMESESADNEQANEIQRIERPTTGLKVLYASDEEVIAHEARLDIVDKKGGKPCLWRQSSDEAENLHWYIECIGTNDGMQIKCAI</sequence>
<dbReference type="PANTHER" id="PTHR30231">
    <property type="entry name" value="DNA POLYMERASE III SUBUNIT EPSILON"/>
    <property type="match status" value="1"/>
</dbReference>
<evidence type="ECO:0000256" key="12">
    <source>
        <dbReference type="ARBA" id="ARBA00022842"/>
    </source>
</evidence>
<comment type="cofactor">
    <cofactor evidence="1 16">
        <name>Mn(2+)</name>
        <dbReference type="ChEBI" id="CHEBI:29035"/>
    </cofactor>
</comment>
<keyword evidence="6 16" id="KW-0548">Nucleotidyltransferase</keyword>
<comment type="cofactor">
    <cofactor evidence="2 16">
        <name>Mg(2+)</name>
        <dbReference type="ChEBI" id="CHEBI:18420"/>
    </cofactor>
</comment>
<dbReference type="InterPro" id="IPR013520">
    <property type="entry name" value="Ribonucl_H"/>
</dbReference>
<protein>
    <recommendedName>
        <fullName evidence="4 16">DNA polymerase III subunit epsilon</fullName>
        <ecNumber evidence="3 16">2.7.7.7</ecNumber>
    </recommendedName>
</protein>
<comment type="caution">
    <text evidence="18">The sequence shown here is derived from an EMBL/GenBank/DDBJ whole genome shotgun (WGS) entry which is preliminary data.</text>
</comment>
<keyword evidence="14 16" id="KW-0464">Manganese</keyword>
<evidence type="ECO:0000313" key="18">
    <source>
        <dbReference type="EMBL" id="MDO7857137.1"/>
    </source>
</evidence>
<dbReference type="Gene3D" id="3.30.420.10">
    <property type="entry name" value="Ribonuclease H-like superfamily/Ribonuclease H"/>
    <property type="match status" value="1"/>
</dbReference>
<reference evidence="18" key="1">
    <citation type="submission" date="2023-07" db="EMBL/GenBank/DDBJ databases">
        <authorList>
            <person name="Yang W."/>
            <person name="Chen J."/>
            <person name="Ji P."/>
            <person name="Hu F."/>
        </authorList>
    </citation>
    <scope>NUCLEOTIDE SEQUENCE</scope>
    <source>
        <strain evidence="18">CRE-138-0111</strain>
    </source>
</reference>
<evidence type="ECO:0000256" key="1">
    <source>
        <dbReference type="ARBA" id="ARBA00001936"/>
    </source>
</evidence>
<evidence type="ECO:0000256" key="16">
    <source>
        <dbReference type="RuleBase" id="RU364087"/>
    </source>
</evidence>
<dbReference type="EC" id="2.7.7.7" evidence="3 16"/>
<dbReference type="Proteomes" id="UP001176478">
    <property type="component" value="Unassembled WGS sequence"/>
</dbReference>
<reference evidence="18" key="2">
    <citation type="journal article" date="2024" name="Int. J. Antimicrob. Agents">
        <title>Identification of a novel Providencia species showing multi-drug-resistant in three patients with hospital-acquired infection.</title>
        <authorList>
            <person name="Yang W."/>
            <person name="Chen J."/>
            <person name="Yang F."/>
            <person name="Ji P."/>
            <person name="Shen S."/>
            <person name="Yin D."/>
            <person name="Hu F."/>
        </authorList>
    </citation>
    <scope>NUCLEOTIDE SEQUENCE</scope>
    <source>
        <strain evidence="18">CRE-138-0111</strain>
    </source>
</reference>
<gene>
    <name evidence="16 18" type="primary">dnaQ</name>
    <name evidence="18" type="ORF">Q5E86_12450</name>
</gene>
<evidence type="ECO:0000256" key="11">
    <source>
        <dbReference type="ARBA" id="ARBA00022839"/>
    </source>
</evidence>
<keyword evidence="7 16" id="KW-0235">DNA replication</keyword>
<dbReference type="Pfam" id="PF00929">
    <property type="entry name" value="RNase_T"/>
    <property type="match status" value="1"/>
</dbReference>
<name>A0ABT9ATH4_9GAMM</name>
<keyword evidence="8 16" id="KW-0540">Nuclease</keyword>
<evidence type="ECO:0000256" key="2">
    <source>
        <dbReference type="ARBA" id="ARBA00001946"/>
    </source>
</evidence>
<evidence type="ECO:0000256" key="13">
    <source>
        <dbReference type="ARBA" id="ARBA00022932"/>
    </source>
</evidence>
<proteinExistence type="predicted"/>
<organism evidence="18 19">
    <name type="scientific">Providencia huashanensis</name>
    <dbReference type="NCBI Taxonomy" id="3037798"/>
    <lineage>
        <taxon>Bacteria</taxon>
        <taxon>Pseudomonadati</taxon>
        <taxon>Pseudomonadota</taxon>
        <taxon>Gammaproteobacteria</taxon>
        <taxon>Enterobacterales</taxon>
        <taxon>Morganellaceae</taxon>
        <taxon>Providencia</taxon>
    </lineage>
</organism>
<dbReference type="NCBIfam" id="TIGR01406">
    <property type="entry name" value="dnaQ_proteo"/>
    <property type="match status" value="1"/>
</dbReference>
<evidence type="ECO:0000256" key="10">
    <source>
        <dbReference type="ARBA" id="ARBA00022801"/>
    </source>
</evidence>
<dbReference type="InterPro" id="IPR006054">
    <property type="entry name" value="DnaQ"/>
</dbReference>
<dbReference type="SMART" id="SM00479">
    <property type="entry name" value="EXOIII"/>
    <property type="match status" value="1"/>
</dbReference>
<comment type="catalytic activity">
    <reaction evidence="15 16">
        <text>DNA(n) + a 2'-deoxyribonucleoside 5'-triphosphate = DNA(n+1) + diphosphate</text>
        <dbReference type="Rhea" id="RHEA:22508"/>
        <dbReference type="Rhea" id="RHEA-COMP:17339"/>
        <dbReference type="Rhea" id="RHEA-COMP:17340"/>
        <dbReference type="ChEBI" id="CHEBI:33019"/>
        <dbReference type="ChEBI" id="CHEBI:61560"/>
        <dbReference type="ChEBI" id="CHEBI:173112"/>
        <dbReference type="EC" id="2.7.7.7"/>
    </reaction>
</comment>
<dbReference type="NCBIfam" id="NF004316">
    <property type="entry name" value="PRK05711.1"/>
    <property type="match status" value="1"/>
</dbReference>
<evidence type="ECO:0000256" key="14">
    <source>
        <dbReference type="ARBA" id="ARBA00023211"/>
    </source>
</evidence>
<comment type="subunit">
    <text evidence="16">The DNA polymerase holoenzyme is a complex that contains 10 different types of subunits. These subunits are organized into 3 functionally essential subassemblies: the pol III core, the beta sliding clamp processivity factor and the clamp-loading complex. The pol III core (subunits alpha,epsilon and theta) contains the polymerase and the 3'-5' exonuclease proofreading activities. The polymerase is tethered to the template via the sliding clamp processivity factor. The clamp-loading complex assembles the beta processivity factor onto the primer template and plays a central role in the organization and communication at the replication fork. This complex contains delta, delta', psi and chi, and copies of either or both of two different DnaX proteins, gamma and tau.</text>
</comment>
<dbReference type="InterPro" id="IPR012337">
    <property type="entry name" value="RNaseH-like_sf"/>
</dbReference>
<evidence type="ECO:0000256" key="15">
    <source>
        <dbReference type="ARBA" id="ARBA00049244"/>
    </source>
</evidence>
<dbReference type="NCBIfam" id="TIGR00573">
    <property type="entry name" value="dnaq"/>
    <property type="match status" value="1"/>
</dbReference>
<evidence type="ECO:0000256" key="4">
    <source>
        <dbReference type="ARBA" id="ARBA00020352"/>
    </source>
</evidence>
<evidence type="ECO:0000256" key="3">
    <source>
        <dbReference type="ARBA" id="ARBA00012417"/>
    </source>
</evidence>
<keyword evidence="9 16" id="KW-0479">Metal-binding</keyword>
<evidence type="ECO:0000313" key="19">
    <source>
        <dbReference type="Proteomes" id="UP001176478"/>
    </source>
</evidence>
<feature type="domain" description="Exonuclease" evidence="17">
    <location>
        <begin position="7"/>
        <end position="184"/>
    </location>
</feature>
<dbReference type="CDD" id="cd06131">
    <property type="entry name" value="DNA_pol_III_epsilon_Ecoli_like"/>
    <property type="match status" value="1"/>
</dbReference>
<keyword evidence="5 16" id="KW-0808">Transferase</keyword>
<accession>A0ABT9ATH4</accession>
<keyword evidence="13 16" id="KW-0239">DNA-directed DNA polymerase</keyword>
<dbReference type="SUPFAM" id="SSF53098">
    <property type="entry name" value="Ribonuclease H-like"/>
    <property type="match status" value="1"/>
</dbReference>
<dbReference type="PANTHER" id="PTHR30231:SF41">
    <property type="entry name" value="DNA POLYMERASE III SUBUNIT EPSILON"/>
    <property type="match status" value="1"/>
</dbReference>
<comment type="function">
    <text evidence="16">DNA polymerase III is a complex, multichain enzyme responsible for most of the replicative synthesis in bacteria. The epsilon subunit contain the editing function and is a proofreading 3'-5' exonuclease.</text>
</comment>
<evidence type="ECO:0000256" key="9">
    <source>
        <dbReference type="ARBA" id="ARBA00022723"/>
    </source>
</evidence>
<dbReference type="GO" id="GO:0003887">
    <property type="term" value="F:DNA-directed DNA polymerase activity"/>
    <property type="evidence" value="ECO:0007669"/>
    <property type="project" value="UniProtKB-EC"/>
</dbReference>
<evidence type="ECO:0000256" key="6">
    <source>
        <dbReference type="ARBA" id="ARBA00022695"/>
    </source>
</evidence>
<dbReference type="InterPro" id="IPR006309">
    <property type="entry name" value="DnaQ_proteo"/>
</dbReference>
<evidence type="ECO:0000256" key="8">
    <source>
        <dbReference type="ARBA" id="ARBA00022722"/>
    </source>
</evidence>
<dbReference type="InterPro" id="IPR036397">
    <property type="entry name" value="RNaseH_sf"/>
</dbReference>
<evidence type="ECO:0000256" key="7">
    <source>
        <dbReference type="ARBA" id="ARBA00022705"/>
    </source>
</evidence>
<keyword evidence="10 16" id="KW-0378">Hydrolase</keyword>
<keyword evidence="19" id="KW-1185">Reference proteome</keyword>